<comment type="similarity">
    <text evidence="3">Belongs to the acyl-CoA oxidase family.</text>
</comment>
<dbReference type="InterPro" id="IPR002655">
    <property type="entry name" value="Acyl-CoA_oxidase_C"/>
</dbReference>
<evidence type="ECO:0000256" key="2">
    <source>
        <dbReference type="ARBA" id="ARBA00004275"/>
    </source>
</evidence>
<protein>
    <submittedName>
        <fullName evidence="11">Acyl-CoA oxidase</fullName>
    </submittedName>
</protein>
<evidence type="ECO:0000256" key="9">
    <source>
        <dbReference type="ARBA" id="ARBA00023140"/>
    </source>
</evidence>
<dbReference type="GO" id="GO:0005777">
    <property type="term" value="C:peroxisome"/>
    <property type="evidence" value="ECO:0007669"/>
    <property type="project" value="UniProtKB-SubCell"/>
</dbReference>
<gene>
    <name evidence="11" type="ORF">TELCIR_18885</name>
</gene>
<proteinExistence type="inferred from homology"/>
<dbReference type="PANTHER" id="PTHR10909">
    <property type="entry name" value="ELECTRON TRANSPORT OXIDOREDUCTASE"/>
    <property type="match status" value="1"/>
</dbReference>
<dbReference type="GO" id="GO:0003997">
    <property type="term" value="F:acyl-CoA oxidase activity"/>
    <property type="evidence" value="ECO:0007669"/>
    <property type="project" value="InterPro"/>
</dbReference>
<evidence type="ECO:0000256" key="7">
    <source>
        <dbReference type="ARBA" id="ARBA00023002"/>
    </source>
</evidence>
<evidence type="ECO:0000259" key="10">
    <source>
        <dbReference type="Pfam" id="PF01756"/>
    </source>
</evidence>
<comment type="cofactor">
    <cofactor evidence="1">
        <name>FAD</name>
        <dbReference type="ChEBI" id="CHEBI:57692"/>
    </cofactor>
</comment>
<evidence type="ECO:0000256" key="5">
    <source>
        <dbReference type="ARBA" id="ARBA00022827"/>
    </source>
</evidence>
<keyword evidence="4" id="KW-0285">Flavoprotein</keyword>
<dbReference type="PANTHER" id="PTHR10909:SF351">
    <property type="entry name" value="ACYL-COENZYME A OXIDASE"/>
    <property type="match status" value="1"/>
</dbReference>
<feature type="domain" description="Acyl-CoA oxidase C-terminal" evidence="10">
    <location>
        <begin position="1"/>
        <end position="131"/>
    </location>
</feature>
<sequence>MHVRLYLIRTFLEKVATAPDASLRTPLTDLTRLYAFDMITASQGEFLKGGYMMESQAEGIRDGIYRYLERLRPNAVSLVDSWDFDDAELHSVLGRRDGNVYPALLEWAQKSQLNKTEVLPTFEKYLGPMMKEGRSKL</sequence>
<keyword evidence="12" id="KW-1185">Reference proteome</keyword>
<dbReference type="GO" id="GO:0033540">
    <property type="term" value="P:fatty acid beta-oxidation using acyl-CoA oxidase"/>
    <property type="evidence" value="ECO:0007669"/>
    <property type="project" value="TreeGrafter"/>
</dbReference>
<evidence type="ECO:0000256" key="4">
    <source>
        <dbReference type="ARBA" id="ARBA00022630"/>
    </source>
</evidence>
<dbReference type="Proteomes" id="UP000230423">
    <property type="component" value="Unassembled WGS sequence"/>
</dbReference>
<dbReference type="FunFam" id="1.20.140.10:FF:000013">
    <property type="entry name" value="Acyl-coenzyme A oxidase"/>
    <property type="match status" value="1"/>
</dbReference>
<dbReference type="GO" id="GO:0071949">
    <property type="term" value="F:FAD binding"/>
    <property type="evidence" value="ECO:0007669"/>
    <property type="project" value="InterPro"/>
</dbReference>
<evidence type="ECO:0000256" key="8">
    <source>
        <dbReference type="ARBA" id="ARBA00023098"/>
    </source>
</evidence>
<evidence type="ECO:0000256" key="6">
    <source>
        <dbReference type="ARBA" id="ARBA00022832"/>
    </source>
</evidence>
<organism evidence="11 12">
    <name type="scientific">Teladorsagia circumcincta</name>
    <name type="common">Brown stomach worm</name>
    <name type="synonym">Ostertagia circumcincta</name>
    <dbReference type="NCBI Taxonomy" id="45464"/>
    <lineage>
        <taxon>Eukaryota</taxon>
        <taxon>Metazoa</taxon>
        <taxon>Ecdysozoa</taxon>
        <taxon>Nematoda</taxon>
        <taxon>Chromadorea</taxon>
        <taxon>Rhabditida</taxon>
        <taxon>Rhabditina</taxon>
        <taxon>Rhabditomorpha</taxon>
        <taxon>Strongyloidea</taxon>
        <taxon>Trichostrongylidae</taxon>
        <taxon>Teladorsagia</taxon>
    </lineage>
</organism>
<reference evidence="11 12" key="1">
    <citation type="submission" date="2015-09" db="EMBL/GenBank/DDBJ databases">
        <title>Draft genome of the parasitic nematode Teladorsagia circumcincta isolate WARC Sus (inbred).</title>
        <authorList>
            <person name="Mitreva M."/>
        </authorList>
    </citation>
    <scope>NUCLEOTIDE SEQUENCE [LARGE SCALE GENOMIC DNA]</scope>
    <source>
        <strain evidence="11 12">S</strain>
    </source>
</reference>
<dbReference type="GO" id="GO:0005504">
    <property type="term" value="F:fatty acid binding"/>
    <property type="evidence" value="ECO:0007669"/>
    <property type="project" value="TreeGrafter"/>
</dbReference>
<dbReference type="InterPro" id="IPR012258">
    <property type="entry name" value="Acyl-CoA_oxidase"/>
</dbReference>
<accession>A0A2G9TP27</accession>
<keyword evidence="9" id="KW-0576">Peroxisome</keyword>
<evidence type="ECO:0000256" key="3">
    <source>
        <dbReference type="ARBA" id="ARBA00006288"/>
    </source>
</evidence>
<evidence type="ECO:0000313" key="12">
    <source>
        <dbReference type="Proteomes" id="UP000230423"/>
    </source>
</evidence>
<evidence type="ECO:0000256" key="1">
    <source>
        <dbReference type="ARBA" id="ARBA00001974"/>
    </source>
</evidence>
<dbReference type="InterPro" id="IPR036250">
    <property type="entry name" value="AcylCo_DH-like_C"/>
</dbReference>
<keyword evidence="5" id="KW-0274">FAD</keyword>
<keyword evidence="6" id="KW-0276">Fatty acid metabolism</keyword>
<dbReference type="SUPFAM" id="SSF47203">
    <property type="entry name" value="Acyl-CoA dehydrogenase C-terminal domain-like"/>
    <property type="match status" value="1"/>
</dbReference>
<dbReference type="EMBL" id="KZ357281">
    <property type="protein sequence ID" value="PIO59648.1"/>
    <property type="molecule type" value="Genomic_DNA"/>
</dbReference>
<dbReference type="GO" id="GO:0055088">
    <property type="term" value="P:lipid homeostasis"/>
    <property type="evidence" value="ECO:0007669"/>
    <property type="project" value="TreeGrafter"/>
</dbReference>
<comment type="subcellular location">
    <subcellularLocation>
        <location evidence="2">Peroxisome</location>
    </subcellularLocation>
</comment>
<name>A0A2G9TP27_TELCI</name>
<evidence type="ECO:0000313" key="11">
    <source>
        <dbReference type="EMBL" id="PIO59648.1"/>
    </source>
</evidence>
<keyword evidence="7" id="KW-0560">Oxidoreductase</keyword>
<dbReference type="Pfam" id="PF01756">
    <property type="entry name" value="ACOX"/>
    <property type="match status" value="1"/>
</dbReference>
<dbReference type="OrthoDB" id="538336at2759"/>
<dbReference type="AlphaFoldDB" id="A0A2G9TP27"/>
<dbReference type="Gene3D" id="1.20.140.10">
    <property type="entry name" value="Butyryl-CoA Dehydrogenase, subunit A, domain 3"/>
    <property type="match status" value="1"/>
</dbReference>
<keyword evidence="8" id="KW-0443">Lipid metabolism</keyword>